<dbReference type="GO" id="GO:0019748">
    <property type="term" value="P:secondary metabolic process"/>
    <property type="evidence" value="ECO:0007669"/>
    <property type="project" value="UniProtKB-ARBA"/>
</dbReference>
<dbReference type="CDD" id="cd11041">
    <property type="entry name" value="CYP503A1-like"/>
    <property type="match status" value="1"/>
</dbReference>
<evidence type="ECO:0000256" key="5">
    <source>
        <dbReference type="ARBA" id="ARBA00023002"/>
    </source>
</evidence>
<sequence length="512" mass="57216">MATWPWTWLHPDSPATGAVLGVIIIAYVIVQTRARIRNPSRLPVFNDRKWFELGYSNAKKRYLADPAGLIRSGLKSGGDAFYLCTDSHFRLILSPKYADVIRSDDKLDLGLFLGGDFHAGIPGFEPLSNIALESKIIQTTVRAKLSPQTPKLIGPLSTEASRALDRNWTQKSDWHQVNLRSSVSQIVAQMVFRVFLGDNDLCRNPAWLSLMEEFVEELFVAAHALRRWPPPTRRLASWFLPSCRKARAHLHEATQYLQPLLDQQFGPGSGNEKGDADVNGLSWLQEASKGNAYDFTTLLITLALASLDTSSDLLAKLICDLSGDPKLVADLRKEIIEVVGKEGLTNSSLQKLYLLDSAIKEGQRLRPLSYVNMLRVAKEKVVLPDGLTIPKGTAVMVSACHMMDASVWPDGDKYDGYRFANLRKTEKNSALSPYQLTATSPNHMGFGYGKQACPGRHYAAAFGKVALCHILLKYDFDMVSPEQSRIETRGHNLLPNSKIEIKLRRREEEIRL</sequence>
<dbReference type="Pfam" id="PF00067">
    <property type="entry name" value="p450"/>
    <property type="match status" value="1"/>
</dbReference>
<feature type="transmembrane region" description="Helical" evidence="9">
    <location>
        <begin position="13"/>
        <end position="30"/>
    </location>
</feature>
<evidence type="ECO:0000256" key="7">
    <source>
        <dbReference type="ARBA" id="ARBA00023033"/>
    </source>
</evidence>
<dbReference type="STRING" id="1392250.A0A2I2GBT6"/>
<organism evidence="10 11">
    <name type="scientific">Aspergillus steynii IBT 23096</name>
    <dbReference type="NCBI Taxonomy" id="1392250"/>
    <lineage>
        <taxon>Eukaryota</taxon>
        <taxon>Fungi</taxon>
        <taxon>Dikarya</taxon>
        <taxon>Ascomycota</taxon>
        <taxon>Pezizomycotina</taxon>
        <taxon>Eurotiomycetes</taxon>
        <taxon>Eurotiomycetidae</taxon>
        <taxon>Eurotiales</taxon>
        <taxon>Aspergillaceae</taxon>
        <taxon>Aspergillus</taxon>
        <taxon>Aspergillus subgen. Circumdati</taxon>
    </lineage>
</organism>
<dbReference type="InterPro" id="IPR036396">
    <property type="entry name" value="Cyt_P450_sf"/>
</dbReference>
<comment type="cofactor">
    <cofactor evidence="1 8">
        <name>heme</name>
        <dbReference type="ChEBI" id="CHEBI:30413"/>
    </cofactor>
</comment>
<evidence type="ECO:0000256" key="8">
    <source>
        <dbReference type="PIRSR" id="PIRSR602401-1"/>
    </source>
</evidence>
<dbReference type="SUPFAM" id="SSF48264">
    <property type="entry name" value="Cytochrome P450"/>
    <property type="match status" value="1"/>
</dbReference>
<keyword evidence="6 8" id="KW-0408">Iron</keyword>
<feature type="binding site" description="axial binding residue" evidence="8">
    <location>
        <position position="453"/>
    </location>
    <ligand>
        <name>heme</name>
        <dbReference type="ChEBI" id="CHEBI:30413"/>
    </ligand>
    <ligandPart>
        <name>Fe</name>
        <dbReference type="ChEBI" id="CHEBI:18248"/>
    </ligandPart>
</feature>
<keyword evidence="3 8" id="KW-0349">Heme</keyword>
<dbReference type="InterPro" id="IPR001128">
    <property type="entry name" value="Cyt_P450"/>
</dbReference>
<dbReference type="InterPro" id="IPR002401">
    <property type="entry name" value="Cyt_P450_E_grp-I"/>
</dbReference>
<dbReference type="PRINTS" id="PR00463">
    <property type="entry name" value="EP450I"/>
</dbReference>
<evidence type="ECO:0000313" key="11">
    <source>
        <dbReference type="Proteomes" id="UP000234275"/>
    </source>
</evidence>
<comment type="caution">
    <text evidence="10">The sequence shown here is derived from an EMBL/GenBank/DDBJ whole genome shotgun (WGS) entry which is preliminary data.</text>
</comment>
<dbReference type="GO" id="GO:0005506">
    <property type="term" value="F:iron ion binding"/>
    <property type="evidence" value="ECO:0007669"/>
    <property type="project" value="InterPro"/>
</dbReference>
<keyword evidence="11" id="KW-1185">Reference proteome</keyword>
<evidence type="ECO:0000256" key="9">
    <source>
        <dbReference type="SAM" id="Phobius"/>
    </source>
</evidence>
<dbReference type="AlphaFoldDB" id="A0A2I2GBT6"/>
<dbReference type="Proteomes" id="UP000234275">
    <property type="component" value="Unassembled WGS sequence"/>
</dbReference>
<dbReference type="GO" id="GO:0016705">
    <property type="term" value="F:oxidoreductase activity, acting on paired donors, with incorporation or reduction of molecular oxygen"/>
    <property type="evidence" value="ECO:0007669"/>
    <property type="project" value="InterPro"/>
</dbReference>
<reference evidence="10 11" key="1">
    <citation type="submission" date="2016-12" db="EMBL/GenBank/DDBJ databases">
        <title>The genomes of Aspergillus section Nigri reveals drivers in fungal speciation.</title>
        <authorList>
            <consortium name="DOE Joint Genome Institute"/>
            <person name="Vesth T.C."/>
            <person name="Nybo J."/>
            <person name="Theobald S."/>
            <person name="Brandl J."/>
            <person name="Frisvad J.C."/>
            <person name="Nielsen K.F."/>
            <person name="Lyhne E.K."/>
            <person name="Kogle M.E."/>
            <person name="Kuo A."/>
            <person name="Riley R."/>
            <person name="Clum A."/>
            <person name="Nolan M."/>
            <person name="Lipzen A."/>
            <person name="Salamov A."/>
            <person name="Henrissat B."/>
            <person name="Wiebenga A."/>
            <person name="De Vries R.P."/>
            <person name="Grigoriev I.V."/>
            <person name="Mortensen U.H."/>
            <person name="Andersen M.R."/>
            <person name="Baker S.E."/>
        </authorList>
    </citation>
    <scope>NUCLEOTIDE SEQUENCE [LARGE SCALE GENOMIC DNA]</scope>
    <source>
        <strain evidence="10 11">IBT 23096</strain>
    </source>
</reference>
<dbReference type="OrthoDB" id="1844152at2759"/>
<proteinExistence type="inferred from homology"/>
<dbReference type="VEuPathDB" id="FungiDB:P170DRAFT_356300"/>
<evidence type="ECO:0000256" key="6">
    <source>
        <dbReference type="ARBA" id="ARBA00023004"/>
    </source>
</evidence>
<keyword evidence="4 8" id="KW-0479">Metal-binding</keyword>
<dbReference type="Gene3D" id="1.10.630.10">
    <property type="entry name" value="Cytochrome P450"/>
    <property type="match status" value="1"/>
</dbReference>
<gene>
    <name evidence="10" type="ORF">P170DRAFT_356300</name>
</gene>
<evidence type="ECO:0000313" key="10">
    <source>
        <dbReference type="EMBL" id="PLB50339.1"/>
    </source>
</evidence>
<name>A0A2I2GBT6_9EURO</name>
<keyword evidence="9" id="KW-0472">Membrane</keyword>
<comment type="similarity">
    <text evidence="2">Belongs to the cytochrome P450 family.</text>
</comment>
<dbReference type="PANTHER" id="PTHR46206">
    <property type="entry name" value="CYTOCHROME P450"/>
    <property type="match status" value="1"/>
</dbReference>
<evidence type="ECO:0000256" key="3">
    <source>
        <dbReference type="ARBA" id="ARBA00022617"/>
    </source>
</evidence>
<accession>A0A2I2GBT6</accession>
<protein>
    <submittedName>
        <fullName evidence="10">Cytochrome P450</fullName>
    </submittedName>
</protein>
<keyword evidence="5" id="KW-0560">Oxidoreductase</keyword>
<dbReference type="RefSeq" id="XP_024705641.1">
    <property type="nucleotide sequence ID" value="XM_024844141.1"/>
</dbReference>
<dbReference type="EMBL" id="MSFO01000003">
    <property type="protein sequence ID" value="PLB50339.1"/>
    <property type="molecule type" value="Genomic_DNA"/>
</dbReference>
<keyword evidence="7" id="KW-0503">Monooxygenase</keyword>
<evidence type="ECO:0000256" key="1">
    <source>
        <dbReference type="ARBA" id="ARBA00001971"/>
    </source>
</evidence>
<dbReference type="PANTHER" id="PTHR46206:SF2">
    <property type="entry name" value="CYTOCHROME P450 MONOOXYGENASE AUSG-RELATED"/>
    <property type="match status" value="1"/>
</dbReference>
<keyword evidence="9" id="KW-1133">Transmembrane helix</keyword>
<dbReference type="GO" id="GO:0004497">
    <property type="term" value="F:monooxygenase activity"/>
    <property type="evidence" value="ECO:0007669"/>
    <property type="project" value="UniProtKB-KW"/>
</dbReference>
<evidence type="ECO:0000256" key="4">
    <source>
        <dbReference type="ARBA" id="ARBA00022723"/>
    </source>
</evidence>
<dbReference type="GeneID" id="36551841"/>
<evidence type="ECO:0000256" key="2">
    <source>
        <dbReference type="ARBA" id="ARBA00010617"/>
    </source>
</evidence>
<dbReference type="GO" id="GO:0020037">
    <property type="term" value="F:heme binding"/>
    <property type="evidence" value="ECO:0007669"/>
    <property type="project" value="InterPro"/>
</dbReference>
<keyword evidence="9" id="KW-0812">Transmembrane</keyword>